<gene>
    <name evidence="1" type="ORF">LCGC14_1713550</name>
</gene>
<reference evidence="1" key="1">
    <citation type="journal article" date="2015" name="Nature">
        <title>Complex archaea that bridge the gap between prokaryotes and eukaryotes.</title>
        <authorList>
            <person name="Spang A."/>
            <person name="Saw J.H."/>
            <person name="Jorgensen S.L."/>
            <person name="Zaremba-Niedzwiedzka K."/>
            <person name="Martijn J."/>
            <person name="Lind A.E."/>
            <person name="van Eijk R."/>
            <person name="Schleper C."/>
            <person name="Guy L."/>
            <person name="Ettema T.J."/>
        </authorList>
    </citation>
    <scope>NUCLEOTIDE SEQUENCE</scope>
</reference>
<dbReference type="Pfam" id="PF09926">
    <property type="entry name" value="DUF2158"/>
    <property type="match status" value="1"/>
</dbReference>
<dbReference type="InterPro" id="IPR019226">
    <property type="entry name" value="DUF2158"/>
</dbReference>
<organism evidence="1">
    <name type="scientific">marine sediment metagenome</name>
    <dbReference type="NCBI Taxonomy" id="412755"/>
    <lineage>
        <taxon>unclassified sequences</taxon>
        <taxon>metagenomes</taxon>
        <taxon>ecological metagenomes</taxon>
    </lineage>
</organism>
<proteinExistence type="predicted"/>
<dbReference type="EMBL" id="LAZR01015324">
    <property type="protein sequence ID" value="KKM13695.1"/>
    <property type="molecule type" value="Genomic_DNA"/>
</dbReference>
<name>A0A0F9KEG6_9ZZZZ</name>
<evidence type="ECO:0000313" key="1">
    <source>
        <dbReference type="EMBL" id="KKM13695.1"/>
    </source>
</evidence>
<protein>
    <recommendedName>
        <fullName evidence="2">DUF2158 domain-containing protein</fullName>
    </recommendedName>
</protein>
<dbReference type="AlphaFoldDB" id="A0A0F9KEG6"/>
<evidence type="ECO:0008006" key="2">
    <source>
        <dbReference type="Google" id="ProtNLM"/>
    </source>
</evidence>
<comment type="caution">
    <text evidence="1">The sequence shown here is derived from an EMBL/GenBank/DDBJ whole genome shotgun (WGS) entry which is preliminary data.</text>
</comment>
<sequence length="58" mass="6496">MKVGYVVRLKSGGPQMTVNQIFSDVATASTIECFWFNYDEVRLHGNFAPDALELVNES</sequence>
<accession>A0A0F9KEG6</accession>